<evidence type="ECO:0000256" key="1">
    <source>
        <dbReference type="SAM" id="Phobius"/>
    </source>
</evidence>
<dbReference type="RefSeq" id="WP_237443464.1">
    <property type="nucleotide sequence ID" value="NZ_CAKLPX010000001.1"/>
</dbReference>
<comment type="caution">
    <text evidence="3">The sequence shown here is derived from an EMBL/GenBank/DDBJ whole genome shotgun (WGS) entry which is preliminary data.</text>
</comment>
<feature type="transmembrane region" description="Helical" evidence="1">
    <location>
        <begin position="70"/>
        <end position="87"/>
    </location>
</feature>
<dbReference type="PANTHER" id="PTHR38034">
    <property type="entry name" value="INNER MEMBRANE PROTEIN YPJD"/>
    <property type="match status" value="1"/>
</dbReference>
<feature type="transmembrane region" description="Helical" evidence="1">
    <location>
        <begin position="38"/>
        <end position="58"/>
    </location>
</feature>
<gene>
    <name evidence="3" type="primary">ypjD</name>
    <name evidence="3" type="ORF">SIN8267_00890</name>
</gene>
<keyword evidence="1" id="KW-0812">Transmembrane</keyword>
<organism evidence="3 4">
    <name type="scientific">Sinobacterium norvegicum</name>
    <dbReference type="NCBI Taxonomy" id="1641715"/>
    <lineage>
        <taxon>Bacteria</taxon>
        <taxon>Pseudomonadati</taxon>
        <taxon>Pseudomonadota</taxon>
        <taxon>Gammaproteobacteria</taxon>
        <taxon>Cellvibrionales</taxon>
        <taxon>Spongiibacteraceae</taxon>
        <taxon>Sinobacterium</taxon>
    </lineage>
</organism>
<feature type="transmembrane region" description="Helical" evidence="1">
    <location>
        <begin position="213"/>
        <end position="229"/>
    </location>
</feature>
<evidence type="ECO:0000259" key="2">
    <source>
        <dbReference type="Pfam" id="PF01578"/>
    </source>
</evidence>
<sequence length="267" mass="29123">MPLLTISISAVLLYLTCSVYLGGQAWHGVRHPRLEKLAVIAGYTALSGHAVILFNTIFGDWGIDFSVLKVASLTFWLITLITLLSSMRLPVKNLLVPLYIIAAISLVAAQALHTTAQTIPNITFGIGVHILLSILAESIFTIAAVQAITVGIQDRLLKKHRTQGLVNSLPPLQTMETLLFDMLWGGQLILTAALATGIIAAPDLITALTTHKVVFAAIAWLVFAILLWGRHQLGWRGNTAIRWTLTGFVLLMLSYFGSKFVLEFLLS</sequence>
<proteinExistence type="predicted"/>
<dbReference type="EMBL" id="CAKLPX010000001">
    <property type="protein sequence ID" value="CAH0990791.1"/>
    <property type="molecule type" value="Genomic_DNA"/>
</dbReference>
<dbReference type="Proteomes" id="UP000838100">
    <property type="component" value="Unassembled WGS sequence"/>
</dbReference>
<feature type="transmembrane region" description="Helical" evidence="1">
    <location>
        <begin position="124"/>
        <end position="152"/>
    </location>
</feature>
<keyword evidence="1" id="KW-1133">Transmembrane helix</keyword>
<accession>A0ABM9ADL7</accession>
<dbReference type="Pfam" id="PF01578">
    <property type="entry name" value="Cytochrom_C_asm"/>
    <property type="match status" value="1"/>
</dbReference>
<feature type="transmembrane region" description="Helical" evidence="1">
    <location>
        <begin position="6"/>
        <end position="26"/>
    </location>
</feature>
<feature type="transmembrane region" description="Helical" evidence="1">
    <location>
        <begin position="178"/>
        <end position="201"/>
    </location>
</feature>
<dbReference type="InterPro" id="IPR052372">
    <property type="entry name" value="YpjD/HemX"/>
</dbReference>
<evidence type="ECO:0000313" key="4">
    <source>
        <dbReference type="Proteomes" id="UP000838100"/>
    </source>
</evidence>
<keyword evidence="4" id="KW-1185">Reference proteome</keyword>
<dbReference type="PANTHER" id="PTHR38034:SF1">
    <property type="entry name" value="INNER MEMBRANE PROTEIN YPJD"/>
    <property type="match status" value="1"/>
</dbReference>
<dbReference type="InterPro" id="IPR002541">
    <property type="entry name" value="Cyt_c_assembly"/>
</dbReference>
<feature type="domain" description="Cytochrome c assembly protein" evidence="2">
    <location>
        <begin position="42"/>
        <end position="265"/>
    </location>
</feature>
<feature type="transmembrane region" description="Helical" evidence="1">
    <location>
        <begin position="94"/>
        <end position="112"/>
    </location>
</feature>
<feature type="transmembrane region" description="Helical" evidence="1">
    <location>
        <begin position="241"/>
        <end position="262"/>
    </location>
</feature>
<keyword evidence="1" id="KW-0472">Membrane</keyword>
<name>A0ABM9ADL7_9GAMM</name>
<evidence type="ECO:0000313" key="3">
    <source>
        <dbReference type="EMBL" id="CAH0990791.1"/>
    </source>
</evidence>
<protein>
    <submittedName>
        <fullName evidence="3">Inner membrane protein YpjD</fullName>
    </submittedName>
</protein>
<reference evidence="3" key="1">
    <citation type="submission" date="2021-12" db="EMBL/GenBank/DDBJ databases">
        <authorList>
            <person name="Rodrigo-Torres L."/>
            <person name="Arahal R. D."/>
            <person name="Lucena T."/>
        </authorList>
    </citation>
    <scope>NUCLEOTIDE SEQUENCE</scope>
    <source>
        <strain evidence="3">CECT 8267</strain>
    </source>
</reference>